<evidence type="ECO:0000259" key="7">
    <source>
        <dbReference type="Pfam" id="PF02656"/>
    </source>
</evidence>
<comment type="subcellular location">
    <subcellularLocation>
        <location evidence="1">Endomembrane system</location>
        <topology evidence="1">Multi-pass membrane protein</topology>
    </subcellularLocation>
</comment>
<keyword evidence="3 6" id="KW-1133">Transmembrane helix</keyword>
<feature type="domain" description="DUF202" evidence="7">
    <location>
        <begin position="811"/>
        <end position="892"/>
    </location>
</feature>
<dbReference type="Pfam" id="PF09359">
    <property type="entry name" value="VTC"/>
    <property type="match status" value="1"/>
</dbReference>
<keyword evidence="4 6" id="KW-0472">Membrane</keyword>
<accession>A0A9D4TTQ5</accession>
<organism evidence="9 10">
    <name type="scientific">Chlorella vulgaris</name>
    <name type="common">Green alga</name>
    <dbReference type="NCBI Taxonomy" id="3077"/>
    <lineage>
        <taxon>Eukaryota</taxon>
        <taxon>Viridiplantae</taxon>
        <taxon>Chlorophyta</taxon>
        <taxon>core chlorophytes</taxon>
        <taxon>Trebouxiophyceae</taxon>
        <taxon>Chlorellales</taxon>
        <taxon>Chlorellaceae</taxon>
        <taxon>Chlorella clade</taxon>
        <taxon>Chlorella</taxon>
    </lineage>
</organism>
<feature type="region of interest" description="Disordered" evidence="5">
    <location>
        <begin position="599"/>
        <end position="686"/>
    </location>
</feature>
<dbReference type="InterPro" id="IPR003807">
    <property type="entry name" value="DUF202"/>
</dbReference>
<evidence type="ECO:0000256" key="5">
    <source>
        <dbReference type="SAM" id="MobiDB-lite"/>
    </source>
</evidence>
<evidence type="ECO:0000256" key="2">
    <source>
        <dbReference type="ARBA" id="ARBA00022692"/>
    </source>
</evidence>
<evidence type="ECO:0000313" key="10">
    <source>
        <dbReference type="Proteomes" id="UP001055712"/>
    </source>
</evidence>
<sequence length="933" mass="100386">MTACCPPEQAIDKFRHCYVRYEALLAQLHSEAESGPALAATDPQHATSSSSMALLQSLLGAASAAEVGLGEALPASTAFERSFCHEVERLRQFVRSGLEQLWVALLDGCGQLRGLSEELLQAGAAAAGLCGPMGARLTCVRGSFDAVAQEVVLLEVFVRQNASACARLAQTYDQQAVCQGEEVGADAVEDCYVRAAQAALLGGLRVDPLLVGLSDAYELCRQVARVQLGRQLNPLARGCAQGGWLGGRRALLVESDAEALAGQHTQWVPPDKFERVTRKFWLRPSDVTRFKLEVIRHLPLLIFGDRHKLTEGGCSQVAFLRDQGEVTDSSAVTSVYYDNAQLSSYHDRLRKEDGASVVRVRWYGERSPSPDQRLFVERKVHREKHTGEASYKERAPLAQRHVADYSRGLGPPPSSDMGGGSGCSEAQVAFLAETQAFLTQRGQEPLLRTVYLRTAFQEASNNRVRISMDTQLCMVKEAGGPRAPGDWCRDMRAPLGDTDAVHFPYAVVEVKLAGAEPPEWLEGLLQTGLLMPVPKFSKFLHGAALLFQPACHNVPYWFLPDEEDPQRMSPATWQEMADPADEYMQKGFLALFSREPEANKPRALVDSEEKAAPYRPSRLRFLQRNKTAPSGGTGDGCSTSNGSGSEPQISGSMWQDAAAAGGGGGGGSDRRHSTHPAQLSARHDGAASAGAGMLALATPTWPAYPNAIPLGGPPPLAAAADRHVARSSPADSKFDASRHSAEDLEAGLVGKPAEGSSSSSSSKRSKRSVRRALAAVQRKLSAGSGLPGAGGEHEQPSGRARALVRTRIEPKTFFANERTFLQWLQISVLIMITAVSLLGGSGAVSAVTGGGAAGGACDPTDKACFASKLSGAIIAPVALLFMGYALFMYKKRTYQILRRETVRYDDQWGPAVLVVILLAVFLLSYIITLVWMF</sequence>
<reference evidence="9" key="2">
    <citation type="submission" date="2020-11" db="EMBL/GenBank/DDBJ databases">
        <authorList>
            <person name="Cecchin M."/>
            <person name="Marcolungo L."/>
            <person name="Rossato M."/>
            <person name="Girolomoni L."/>
            <person name="Cosentino E."/>
            <person name="Cuine S."/>
            <person name="Li-Beisson Y."/>
            <person name="Delledonne M."/>
            <person name="Ballottari M."/>
        </authorList>
    </citation>
    <scope>NUCLEOTIDE SEQUENCE</scope>
    <source>
        <strain evidence="9">211/11P</strain>
        <tissue evidence="9">Whole cell</tissue>
    </source>
</reference>
<evidence type="ECO:0000256" key="1">
    <source>
        <dbReference type="ARBA" id="ARBA00004127"/>
    </source>
</evidence>
<reference evidence="9" key="1">
    <citation type="journal article" date="2019" name="Plant J.">
        <title>Chlorella vulgaris genome assembly and annotation reveals the molecular basis for metabolic acclimation to high light conditions.</title>
        <authorList>
            <person name="Cecchin M."/>
            <person name="Marcolungo L."/>
            <person name="Rossato M."/>
            <person name="Girolomoni L."/>
            <person name="Cosentino E."/>
            <person name="Cuine S."/>
            <person name="Li-Beisson Y."/>
            <person name="Delledonne M."/>
            <person name="Ballottari M."/>
        </authorList>
    </citation>
    <scope>NUCLEOTIDE SEQUENCE</scope>
    <source>
        <strain evidence="9">211/11P</strain>
    </source>
</reference>
<feature type="region of interest" description="Disordered" evidence="5">
    <location>
        <begin position="719"/>
        <end position="770"/>
    </location>
</feature>
<dbReference type="GO" id="GO:0012505">
    <property type="term" value="C:endomembrane system"/>
    <property type="evidence" value="ECO:0007669"/>
    <property type="project" value="UniProtKB-SubCell"/>
</dbReference>
<dbReference type="Proteomes" id="UP001055712">
    <property type="component" value="Unassembled WGS sequence"/>
</dbReference>
<dbReference type="InterPro" id="IPR018966">
    <property type="entry name" value="VTC_domain"/>
</dbReference>
<evidence type="ECO:0000259" key="8">
    <source>
        <dbReference type="Pfam" id="PF09359"/>
    </source>
</evidence>
<feature type="compositionally biased region" description="Basic and acidic residues" evidence="5">
    <location>
        <begin position="732"/>
        <end position="742"/>
    </location>
</feature>
<evidence type="ECO:0000256" key="3">
    <source>
        <dbReference type="ARBA" id="ARBA00022989"/>
    </source>
</evidence>
<dbReference type="AlphaFoldDB" id="A0A9D4TTQ5"/>
<feature type="compositionally biased region" description="Polar residues" evidence="5">
    <location>
        <begin position="624"/>
        <end position="653"/>
    </location>
</feature>
<gene>
    <name evidence="9" type="ORF">D9Q98_002695</name>
</gene>
<feature type="compositionally biased region" description="Basic and acidic residues" evidence="5">
    <location>
        <begin position="599"/>
        <end position="612"/>
    </location>
</feature>
<evidence type="ECO:0000313" key="9">
    <source>
        <dbReference type="EMBL" id="KAI3434628.1"/>
    </source>
</evidence>
<dbReference type="InterPro" id="IPR042267">
    <property type="entry name" value="VTC_sf"/>
</dbReference>
<dbReference type="Pfam" id="PF02656">
    <property type="entry name" value="DUF202"/>
    <property type="match status" value="1"/>
</dbReference>
<dbReference type="PANTHER" id="PTHR46140:SF1">
    <property type="entry name" value="VACUOLAR TRANSPORTER CHAPERONE COMPLEX SUBUNIT 4-RELATED"/>
    <property type="match status" value="1"/>
</dbReference>
<dbReference type="Gene3D" id="3.20.100.30">
    <property type="entry name" value="VTC, catalytic tunnel domain"/>
    <property type="match status" value="1"/>
</dbReference>
<dbReference type="OrthoDB" id="6493944at2759"/>
<proteinExistence type="predicted"/>
<feature type="domain" description="VTC" evidence="8">
    <location>
        <begin position="275"/>
        <end position="547"/>
    </location>
</feature>
<dbReference type="InterPro" id="IPR051572">
    <property type="entry name" value="VTC_Complex_Subunit"/>
</dbReference>
<comment type="caution">
    <text evidence="9">The sequence shown here is derived from an EMBL/GenBank/DDBJ whole genome shotgun (WGS) entry which is preliminary data.</text>
</comment>
<evidence type="ECO:0008006" key="11">
    <source>
        <dbReference type="Google" id="ProtNLM"/>
    </source>
</evidence>
<protein>
    <recommendedName>
        <fullName evidence="11">Vacuolar transporter chaperone 4</fullName>
    </recommendedName>
</protein>
<dbReference type="GO" id="GO:0006799">
    <property type="term" value="P:polyphosphate biosynthetic process"/>
    <property type="evidence" value="ECO:0007669"/>
    <property type="project" value="UniProtKB-ARBA"/>
</dbReference>
<keyword evidence="10" id="KW-1185">Reference proteome</keyword>
<evidence type="ECO:0000256" key="4">
    <source>
        <dbReference type="ARBA" id="ARBA00023136"/>
    </source>
</evidence>
<feature type="transmembrane region" description="Helical" evidence="6">
    <location>
        <begin position="908"/>
        <end position="932"/>
    </location>
</feature>
<keyword evidence="2 6" id="KW-0812">Transmembrane</keyword>
<dbReference type="PANTHER" id="PTHR46140">
    <property type="entry name" value="VACUOLAR TRANSPORTER CHAPERONE 1-RELATED"/>
    <property type="match status" value="1"/>
</dbReference>
<feature type="region of interest" description="Disordered" evidence="5">
    <location>
        <begin position="779"/>
        <end position="798"/>
    </location>
</feature>
<evidence type="ECO:0000256" key="6">
    <source>
        <dbReference type="SAM" id="Phobius"/>
    </source>
</evidence>
<dbReference type="EMBL" id="SIDB01000003">
    <property type="protein sequence ID" value="KAI3434628.1"/>
    <property type="molecule type" value="Genomic_DNA"/>
</dbReference>
<name>A0A9D4TTQ5_CHLVU</name>
<feature type="transmembrane region" description="Helical" evidence="6">
    <location>
        <begin position="869"/>
        <end position="887"/>
    </location>
</feature>